<evidence type="ECO:0000313" key="2">
    <source>
        <dbReference type="Proteomes" id="UP000243459"/>
    </source>
</evidence>
<name>A0A5P1FS45_ASPOF</name>
<organism evidence="1 2">
    <name type="scientific">Asparagus officinalis</name>
    <name type="common">Garden asparagus</name>
    <dbReference type="NCBI Taxonomy" id="4686"/>
    <lineage>
        <taxon>Eukaryota</taxon>
        <taxon>Viridiplantae</taxon>
        <taxon>Streptophyta</taxon>
        <taxon>Embryophyta</taxon>
        <taxon>Tracheophyta</taxon>
        <taxon>Spermatophyta</taxon>
        <taxon>Magnoliopsida</taxon>
        <taxon>Liliopsida</taxon>
        <taxon>Asparagales</taxon>
        <taxon>Asparagaceae</taxon>
        <taxon>Asparagoideae</taxon>
        <taxon>Asparagus</taxon>
    </lineage>
</organism>
<gene>
    <name evidence="1" type="ORF">A4U43_C01F15650</name>
</gene>
<proteinExistence type="predicted"/>
<dbReference type="AlphaFoldDB" id="A0A5P1FS45"/>
<reference evidence="2" key="1">
    <citation type="journal article" date="2017" name="Nat. Commun.">
        <title>The asparagus genome sheds light on the origin and evolution of a young Y chromosome.</title>
        <authorList>
            <person name="Harkess A."/>
            <person name="Zhou J."/>
            <person name="Xu C."/>
            <person name="Bowers J.E."/>
            <person name="Van der Hulst R."/>
            <person name="Ayyampalayam S."/>
            <person name="Mercati F."/>
            <person name="Riccardi P."/>
            <person name="McKain M.R."/>
            <person name="Kakrana A."/>
            <person name="Tang H."/>
            <person name="Ray J."/>
            <person name="Groenendijk J."/>
            <person name="Arikit S."/>
            <person name="Mathioni S.M."/>
            <person name="Nakano M."/>
            <person name="Shan H."/>
            <person name="Telgmann-Rauber A."/>
            <person name="Kanno A."/>
            <person name="Yue Z."/>
            <person name="Chen H."/>
            <person name="Li W."/>
            <person name="Chen Y."/>
            <person name="Xu X."/>
            <person name="Zhang Y."/>
            <person name="Luo S."/>
            <person name="Chen H."/>
            <person name="Gao J."/>
            <person name="Mao Z."/>
            <person name="Pires J.C."/>
            <person name="Luo M."/>
            <person name="Kudrna D."/>
            <person name="Wing R.A."/>
            <person name="Meyers B.C."/>
            <person name="Yi K."/>
            <person name="Kong H."/>
            <person name="Lavrijsen P."/>
            <person name="Sunseri F."/>
            <person name="Falavigna A."/>
            <person name="Ye Y."/>
            <person name="Leebens-Mack J.H."/>
            <person name="Chen G."/>
        </authorList>
    </citation>
    <scope>NUCLEOTIDE SEQUENCE [LARGE SCALE GENOMIC DNA]</scope>
    <source>
        <strain evidence="2">cv. DH0086</strain>
    </source>
</reference>
<dbReference type="Proteomes" id="UP000243459">
    <property type="component" value="Chromosome 1"/>
</dbReference>
<dbReference type="EMBL" id="CM007381">
    <property type="protein sequence ID" value="ONK80257.1"/>
    <property type="molecule type" value="Genomic_DNA"/>
</dbReference>
<evidence type="ECO:0000313" key="1">
    <source>
        <dbReference type="EMBL" id="ONK80257.1"/>
    </source>
</evidence>
<protein>
    <submittedName>
        <fullName evidence="1">Uncharacterized protein</fullName>
    </submittedName>
</protein>
<sequence>MVEFVPIEAHDQAKEMAQSTLVESVHREGNEPTTEEPTIEEHVAEDSTAKVSVAHGCSIWWPFAHRIGEVPDADWEKLRRLMIGLLTVGPRNKRDLIKEDQFVAT</sequence>
<dbReference type="Gramene" id="ONK80257">
    <property type="protein sequence ID" value="ONK80257"/>
    <property type="gene ID" value="A4U43_C01F15650"/>
</dbReference>
<keyword evidence="2" id="KW-1185">Reference proteome</keyword>
<accession>A0A5P1FS45</accession>